<organism evidence="2 3">
    <name type="scientific">Cirrhinus mrigala</name>
    <name type="common">Mrigala</name>
    <dbReference type="NCBI Taxonomy" id="683832"/>
    <lineage>
        <taxon>Eukaryota</taxon>
        <taxon>Metazoa</taxon>
        <taxon>Chordata</taxon>
        <taxon>Craniata</taxon>
        <taxon>Vertebrata</taxon>
        <taxon>Euteleostomi</taxon>
        <taxon>Actinopterygii</taxon>
        <taxon>Neopterygii</taxon>
        <taxon>Teleostei</taxon>
        <taxon>Ostariophysi</taxon>
        <taxon>Cypriniformes</taxon>
        <taxon>Cyprinidae</taxon>
        <taxon>Labeoninae</taxon>
        <taxon>Labeonini</taxon>
        <taxon>Cirrhinus</taxon>
    </lineage>
</organism>
<feature type="non-terminal residue" evidence="2">
    <location>
        <position position="1"/>
    </location>
</feature>
<name>A0ABD0RNV8_CIRMR</name>
<gene>
    <name evidence="2" type="ORF">M9458_003376</name>
</gene>
<evidence type="ECO:0000313" key="3">
    <source>
        <dbReference type="Proteomes" id="UP001529510"/>
    </source>
</evidence>
<feature type="compositionally biased region" description="Polar residues" evidence="1">
    <location>
        <begin position="83"/>
        <end position="97"/>
    </location>
</feature>
<keyword evidence="3" id="KW-1185">Reference proteome</keyword>
<dbReference type="AlphaFoldDB" id="A0ABD0RNV8"/>
<feature type="region of interest" description="Disordered" evidence="1">
    <location>
        <begin position="83"/>
        <end position="107"/>
    </location>
</feature>
<feature type="region of interest" description="Disordered" evidence="1">
    <location>
        <begin position="133"/>
        <end position="163"/>
    </location>
</feature>
<evidence type="ECO:0000256" key="1">
    <source>
        <dbReference type="SAM" id="MobiDB-lite"/>
    </source>
</evidence>
<comment type="caution">
    <text evidence="2">The sequence shown here is derived from an EMBL/GenBank/DDBJ whole genome shotgun (WGS) entry which is preliminary data.</text>
</comment>
<dbReference type="EMBL" id="JAMKFB020000002">
    <property type="protein sequence ID" value="KAL0200189.1"/>
    <property type="molecule type" value="Genomic_DNA"/>
</dbReference>
<dbReference type="Proteomes" id="UP001529510">
    <property type="component" value="Unassembled WGS sequence"/>
</dbReference>
<feature type="region of interest" description="Disordered" evidence="1">
    <location>
        <begin position="180"/>
        <end position="214"/>
    </location>
</feature>
<feature type="non-terminal residue" evidence="2">
    <location>
        <position position="214"/>
    </location>
</feature>
<sequence length="214" mass="23260">RADLLVNHGRLSSEAPFILSDALNTQSGVNFSTYGPPSLHYAVSTSTESPSRFYRHLPLPMDTSNTTNPLWQIPKTGVIARQQPDSGVSARTVTNKGATEAREEKNRPSVLFRSARAEGDRKTPVLEVENIEACHTGGPKSPLRSDCQPNSPAESSSCSRGAVHPKVRNWKKYKFIVLNSTDGANDNSSPTPTHMVTESTNKSNEAQGQPIMDS</sequence>
<accession>A0ABD0RNV8</accession>
<protein>
    <submittedName>
        <fullName evidence="2">Uncharacterized protein</fullName>
    </submittedName>
</protein>
<feature type="compositionally biased region" description="Polar residues" evidence="1">
    <location>
        <begin position="147"/>
        <end position="159"/>
    </location>
</feature>
<proteinExistence type="predicted"/>
<reference evidence="2 3" key="1">
    <citation type="submission" date="2024-05" db="EMBL/GenBank/DDBJ databases">
        <title>Genome sequencing and assembly of Indian major carp, Cirrhinus mrigala (Hamilton, 1822).</title>
        <authorList>
            <person name="Mohindra V."/>
            <person name="Chowdhury L.M."/>
            <person name="Lal K."/>
            <person name="Jena J.K."/>
        </authorList>
    </citation>
    <scope>NUCLEOTIDE SEQUENCE [LARGE SCALE GENOMIC DNA]</scope>
    <source>
        <strain evidence="2">CM1030</strain>
        <tissue evidence="2">Blood</tissue>
    </source>
</reference>
<evidence type="ECO:0000313" key="2">
    <source>
        <dbReference type="EMBL" id="KAL0200189.1"/>
    </source>
</evidence>
<feature type="compositionally biased region" description="Polar residues" evidence="1">
    <location>
        <begin position="180"/>
        <end position="207"/>
    </location>
</feature>